<dbReference type="AlphaFoldDB" id="A0A8K1LK24"/>
<proteinExistence type="predicted"/>
<sequence>MSPQSHMAGARLSAVVHPDTKFPDKTVLRYATKKLGYHNVHVLINMTRWSFSLLGTDAPVLEKKGPSQCLASSSVKRGFVEQGRVGEHSMWALSHVVQCADAFFCLPLHKASQKIFSFESFEVVLAQENLKLDGRYLGSSLQTVAPVCRRPPNSYPDPGNMNGPDASFLSESIGEPVIHDRLETIETTYSSHLDLKDTPIENAETWFTDRSSYVVSGKRHAGYAVTISREDGQKPCLLERLKPEK</sequence>
<evidence type="ECO:0000313" key="1">
    <source>
        <dbReference type="EMBL" id="TRZ16864.1"/>
    </source>
</evidence>
<dbReference type="Gene3D" id="3.30.420.10">
    <property type="entry name" value="Ribonuclease H-like superfamily/Ribonuclease H"/>
    <property type="match status" value="1"/>
</dbReference>
<reference evidence="1" key="1">
    <citation type="submission" date="2019-04" db="EMBL/GenBank/DDBJ databases">
        <title>Genome assembly of Zosterops borbonicus 15179.</title>
        <authorList>
            <person name="Leroy T."/>
            <person name="Anselmetti Y."/>
            <person name="Tilak M.-K."/>
            <person name="Nabholz B."/>
        </authorList>
    </citation>
    <scope>NUCLEOTIDE SEQUENCE</scope>
    <source>
        <strain evidence="1">HGM_15179</strain>
        <tissue evidence="1">Muscle</tissue>
    </source>
</reference>
<comment type="caution">
    <text evidence="1">The sequence shown here is derived from an EMBL/GenBank/DDBJ whole genome shotgun (WGS) entry which is preliminary data.</text>
</comment>
<dbReference type="Proteomes" id="UP000796761">
    <property type="component" value="Unassembled WGS sequence"/>
</dbReference>
<name>A0A8K1LK24_9PASS</name>
<dbReference type="InterPro" id="IPR036397">
    <property type="entry name" value="RNaseH_sf"/>
</dbReference>
<accession>A0A8K1LK24</accession>
<dbReference type="EMBL" id="SWJQ01000292">
    <property type="protein sequence ID" value="TRZ16864.1"/>
    <property type="molecule type" value="Genomic_DNA"/>
</dbReference>
<evidence type="ECO:0000313" key="2">
    <source>
        <dbReference type="Proteomes" id="UP000796761"/>
    </source>
</evidence>
<protein>
    <submittedName>
        <fullName evidence="1">Uncharacterized protein</fullName>
    </submittedName>
</protein>
<gene>
    <name evidence="1" type="ORF">HGM15179_010247</name>
</gene>
<dbReference type="GO" id="GO:0003676">
    <property type="term" value="F:nucleic acid binding"/>
    <property type="evidence" value="ECO:0007669"/>
    <property type="project" value="InterPro"/>
</dbReference>
<keyword evidence="2" id="KW-1185">Reference proteome</keyword>
<organism evidence="1 2">
    <name type="scientific">Zosterops borbonicus</name>
    <dbReference type="NCBI Taxonomy" id="364589"/>
    <lineage>
        <taxon>Eukaryota</taxon>
        <taxon>Metazoa</taxon>
        <taxon>Chordata</taxon>
        <taxon>Craniata</taxon>
        <taxon>Vertebrata</taxon>
        <taxon>Euteleostomi</taxon>
        <taxon>Archelosauria</taxon>
        <taxon>Archosauria</taxon>
        <taxon>Dinosauria</taxon>
        <taxon>Saurischia</taxon>
        <taxon>Theropoda</taxon>
        <taxon>Coelurosauria</taxon>
        <taxon>Aves</taxon>
        <taxon>Neognathae</taxon>
        <taxon>Neoaves</taxon>
        <taxon>Telluraves</taxon>
        <taxon>Australaves</taxon>
        <taxon>Passeriformes</taxon>
        <taxon>Sylvioidea</taxon>
        <taxon>Zosteropidae</taxon>
        <taxon>Zosterops</taxon>
    </lineage>
</organism>